<evidence type="ECO:0000256" key="5">
    <source>
        <dbReference type="ARBA" id="ARBA00023136"/>
    </source>
</evidence>
<keyword evidence="8 11" id="KW-0012">Acyltransferase</keyword>
<evidence type="ECO:0000256" key="4">
    <source>
        <dbReference type="ARBA" id="ARBA00022989"/>
    </source>
</evidence>
<dbReference type="PANTHER" id="PTHR22883">
    <property type="entry name" value="ZINC FINGER DHHC DOMAIN CONTAINING PROTEIN"/>
    <property type="match status" value="1"/>
</dbReference>
<dbReference type="Pfam" id="PF01529">
    <property type="entry name" value="DHHC"/>
    <property type="match status" value="1"/>
</dbReference>
<evidence type="ECO:0000256" key="7">
    <source>
        <dbReference type="ARBA" id="ARBA00023288"/>
    </source>
</evidence>
<evidence type="ECO:0000256" key="6">
    <source>
        <dbReference type="ARBA" id="ARBA00023139"/>
    </source>
</evidence>
<feature type="compositionally biased region" description="Polar residues" evidence="12">
    <location>
        <begin position="193"/>
        <end position="232"/>
    </location>
</feature>
<evidence type="ECO:0000259" key="13">
    <source>
        <dbReference type="Pfam" id="PF01529"/>
    </source>
</evidence>
<keyword evidence="4 11" id="KW-1133">Transmembrane helix</keyword>
<keyword evidence="15" id="KW-1185">Reference proteome</keyword>
<keyword evidence="5 11" id="KW-0472">Membrane</keyword>
<feature type="compositionally biased region" description="Polar residues" evidence="12">
    <location>
        <begin position="1"/>
        <end position="10"/>
    </location>
</feature>
<accession>A0ABR3JAJ1</accession>
<feature type="transmembrane region" description="Helical" evidence="11">
    <location>
        <begin position="376"/>
        <end position="397"/>
    </location>
</feature>
<protein>
    <recommendedName>
        <fullName evidence="11">Palmitoyltransferase</fullName>
        <ecNumber evidence="11">2.3.1.225</ecNumber>
    </recommendedName>
</protein>
<keyword evidence="7" id="KW-0449">Lipoprotein</keyword>
<dbReference type="PANTHER" id="PTHR22883:SF23">
    <property type="entry name" value="PALMITOYLTRANSFERASE ZDHHC6"/>
    <property type="match status" value="1"/>
</dbReference>
<feature type="transmembrane region" description="Helical" evidence="11">
    <location>
        <begin position="409"/>
        <end position="430"/>
    </location>
</feature>
<keyword evidence="2 11" id="KW-0808">Transferase</keyword>
<evidence type="ECO:0000256" key="9">
    <source>
        <dbReference type="ARBA" id="ARBA00038298"/>
    </source>
</evidence>
<keyword evidence="6" id="KW-0564">Palmitate</keyword>
<dbReference type="InterPro" id="IPR039859">
    <property type="entry name" value="PFA4/ZDH16/20/ERF2-like"/>
</dbReference>
<feature type="transmembrane region" description="Helical" evidence="11">
    <location>
        <begin position="91"/>
        <end position="110"/>
    </location>
</feature>
<evidence type="ECO:0000313" key="14">
    <source>
        <dbReference type="EMBL" id="KAL0952664.1"/>
    </source>
</evidence>
<dbReference type="EMBL" id="JASNQZ010000010">
    <property type="protein sequence ID" value="KAL0952664.1"/>
    <property type="molecule type" value="Genomic_DNA"/>
</dbReference>
<evidence type="ECO:0000256" key="8">
    <source>
        <dbReference type="ARBA" id="ARBA00023315"/>
    </source>
</evidence>
<comment type="subcellular location">
    <subcellularLocation>
        <location evidence="1">Membrane</location>
        <topology evidence="1">Multi-pass membrane protein</topology>
    </subcellularLocation>
</comment>
<gene>
    <name evidence="14" type="ORF">HGRIS_006907</name>
</gene>
<dbReference type="Proteomes" id="UP001556367">
    <property type="component" value="Unassembled WGS sequence"/>
</dbReference>
<organism evidence="14 15">
    <name type="scientific">Hohenbuehelia grisea</name>
    <dbReference type="NCBI Taxonomy" id="104357"/>
    <lineage>
        <taxon>Eukaryota</taxon>
        <taxon>Fungi</taxon>
        <taxon>Dikarya</taxon>
        <taxon>Basidiomycota</taxon>
        <taxon>Agaricomycotina</taxon>
        <taxon>Agaricomycetes</taxon>
        <taxon>Agaricomycetidae</taxon>
        <taxon>Agaricales</taxon>
        <taxon>Pleurotineae</taxon>
        <taxon>Pleurotaceae</taxon>
        <taxon>Hohenbuehelia</taxon>
    </lineage>
</organism>
<reference evidence="15" key="1">
    <citation type="submission" date="2024-06" db="EMBL/GenBank/DDBJ databases">
        <title>Multi-omics analyses provide insights into the biosynthesis of the anticancer antibiotic pleurotin in Hohenbuehelia grisea.</title>
        <authorList>
            <person name="Weaver J.A."/>
            <person name="Alberti F."/>
        </authorList>
    </citation>
    <scope>NUCLEOTIDE SEQUENCE [LARGE SCALE GENOMIC DNA]</scope>
    <source>
        <strain evidence="15">T-177</strain>
    </source>
</reference>
<evidence type="ECO:0000256" key="2">
    <source>
        <dbReference type="ARBA" id="ARBA00022679"/>
    </source>
</evidence>
<feature type="region of interest" description="Disordered" evidence="12">
    <location>
        <begin position="1"/>
        <end position="21"/>
    </location>
</feature>
<proteinExistence type="inferred from homology"/>
<dbReference type="EC" id="2.3.1.225" evidence="11"/>
<evidence type="ECO:0000256" key="12">
    <source>
        <dbReference type="SAM" id="MobiDB-lite"/>
    </source>
</evidence>
<dbReference type="PROSITE" id="PS50216">
    <property type="entry name" value="DHHC"/>
    <property type="match status" value="1"/>
</dbReference>
<feature type="region of interest" description="Disordered" evidence="12">
    <location>
        <begin position="126"/>
        <end position="311"/>
    </location>
</feature>
<comment type="domain">
    <text evidence="11">The DHHC domain is required for palmitoyltransferase activity.</text>
</comment>
<evidence type="ECO:0000256" key="10">
    <source>
        <dbReference type="ARBA" id="ARBA00048048"/>
    </source>
</evidence>
<evidence type="ECO:0000256" key="3">
    <source>
        <dbReference type="ARBA" id="ARBA00022692"/>
    </source>
</evidence>
<name>A0ABR3JAJ1_9AGAR</name>
<evidence type="ECO:0000313" key="15">
    <source>
        <dbReference type="Proteomes" id="UP001556367"/>
    </source>
</evidence>
<comment type="catalytic activity">
    <reaction evidence="10 11">
        <text>L-cysteinyl-[protein] + hexadecanoyl-CoA = S-hexadecanoyl-L-cysteinyl-[protein] + CoA</text>
        <dbReference type="Rhea" id="RHEA:36683"/>
        <dbReference type="Rhea" id="RHEA-COMP:10131"/>
        <dbReference type="Rhea" id="RHEA-COMP:11032"/>
        <dbReference type="ChEBI" id="CHEBI:29950"/>
        <dbReference type="ChEBI" id="CHEBI:57287"/>
        <dbReference type="ChEBI" id="CHEBI:57379"/>
        <dbReference type="ChEBI" id="CHEBI:74151"/>
        <dbReference type="EC" id="2.3.1.225"/>
    </reaction>
</comment>
<comment type="caution">
    <text evidence="14">The sequence shown here is derived from an EMBL/GenBank/DDBJ whole genome shotgun (WGS) entry which is preliminary data.</text>
</comment>
<evidence type="ECO:0000256" key="1">
    <source>
        <dbReference type="ARBA" id="ARBA00004141"/>
    </source>
</evidence>
<evidence type="ECO:0000256" key="11">
    <source>
        <dbReference type="RuleBase" id="RU079119"/>
    </source>
</evidence>
<feature type="domain" description="Palmitoyltransferase DHHC" evidence="13">
    <location>
        <begin position="326"/>
        <end position="446"/>
    </location>
</feature>
<sequence length="469" mass="51966">MVETRPTQPKSRGLPAGKSQQQTCCGVIEETKLNAREKRAAANAGPQPWIALKLMVGITFAMLIYAGYVYIGRFCVAMIRRDSNALGSRSLGIVFLVIFSILYLMALWTYEKVVVTPPGFARDHVPKSEQPLVPPRHHFDSFDSSSGENGGYSAEIGGPPYGSSPSRSPPHPTVDLSRPQSRVDRGFKDSLVSKASQRNSRPSFSQQHGSQRSHTSVPSRPNNHTRQSSEQLSVADAAVSDQNAGDLDTLPIPRRSHLGTADSARSNVSSPPSAFTHHQRRTFEEAVPSTVSSHEPTRTIIPPRDDDLPPPALSRYPNPTPILLPEYRYCSRDGLIKPYRAHHCRSCGTCVLKYDHHCPWLGQCVGARNQKFFVHFLQWAFLCCAWIFGTVVGLNFAPKNSVHGQFSDPQHIVIVALSGLFLIFTTVMLGSQIRLISLNQTTVEQMGMQSMKDRESLVLSRIHSFWQIG</sequence>
<feature type="compositionally biased region" description="Polar residues" evidence="12">
    <location>
        <begin position="263"/>
        <end position="273"/>
    </location>
</feature>
<comment type="similarity">
    <text evidence="9">Belongs to the DHHC palmitoyltransferase family. PFA5 subfamily.</text>
</comment>
<feature type="transmembrane region" description="Helical" evidence="11">
    <location>
        <begin position="49"/>
        <end position="71"/>
    </location>
</feature>
<keyword evidence="3 11" id="KW-0812">Transmembrane</keyword>
<dbReference type="InterPro" id="IPR001594">
    <property type="entry name" value="Palmitoyltrfase_DHHC"/>
</dbReference>
<feature type="compositionally biased region" description="Low complexity" evidence="12">
    <location>
        <begin position="157"/>
        <end position="166"/>
    </location>
</feature>